<name>A0ABZ2PJ19_9NOCA</name>
<accession>A0ABZ2PJ19</accession>
<dbReference type="PIRSF" id="PIRSF010361">
    <property type="entry name" value="UCP010361"/>
    <property type="match status" value="1"/>
</dbReference>
<evidence type="ECO:0008006" key="4">
    <source>
        <dbReference type="Google" id="ProtNLM"/>
    </source>
</evidence>
<evidence type="ECO:0000313" key="3">
    <source>
        <dbReference type="Proteomes" id="UP001432000"/>
    </source>
</evidence>
<keyword evidence="3" id="KW-1185">Reference proteome</keyword>
<dbReference type="Proteomes" id="UP001432000">
    <property type="component" value="Chromosome"/>
</dbReference>
<keyword evidence="1" id="KW-0812">Transmembrane</keyword>
<dbReference type="InterPro" id="IPR016570">
    <property type="entry name" value="UCP010361"/>
</dbReference>
<protein>
    <recommendedName>
        <fullName evidence="4">DUF2029 domain-containing protein</fullName>
    </recommendedName>
</protein>
<dbReference type="EMBL" id="CP147846">
    <property type="protein sequence ID" value="WXG67987.1"/>
    <property type="molecule type" value="Genomic_DNA"/>
</dbReference>
<keyword evidence="1" id="KW-1133">Transmembrane helix</keyword>
<evidence type="ECO:0000256" key="1">
    <source>
        <dbReference type="SAM" id="Phobius"/>
    </source>
</evidence>
<feature type="transmembrane region" description="Helical" evidence="1">
    <location>
        <begin position="20"/>
        <end position="39"/>
    </location>
</feature>
<feature type="transmembrane region" description="Helical" evidence="1">
    <location>
        <begin position="319"/>
        <end position="339"/>
    </location>
</feature>
<feature type="transmembrane region" description="Helical" evidence="1">
    <location>
        <begin position="126"/>
        <end position="145"/>
    </location>
</feature>
<sequence>MQSGGQWSRGLRPRGPRTSTTTTIVVVTLCAFTLLLGYLNKARCAVAPFLENGRSTVFDAVKDSSVCYSDIQFLWLGRDIDNHVFPYLDGAITSNGVLTGGTVEYPVLSGVLMWIGAIPAHTDAEFLLYSALLLAPFGLLTAWMLGRLAGKAALLWSVGPPLVLYAFHNWELPVVATAVGAVFVMTSRMPLRAKAIVAAVLLAIGFCLKLYPGAFVLPLAAFVAYGGAAGRVAGTKLDIRGGLSVLGAATATVVAINAPFAILGYEGWRASFAFQTLRQADITTNSIWYWGLRQLYVTDATTPESYERGEAAFQDMVDIASPLLVFTAFAVALWIGARRAKAEHVYPWVAVSGSMLCGFLLLHKVHSPQYTLWLIPFFVLLRVPWALVVAYLVADLSMGIGVFKYFAALAQGSDAGTELFFVEVGVWGRALLLVVAFFVFARAGLRYDDPPRKSVSERRDARTSPASTAS</sequence>
<keyword evidence="1" id="KW-0472">Membrane</keyword>
<reference evidence="2 3" key="1">
    <citation type="submission" date="2024-03" db="EMBL/GenBank/DDBJ databases">
        <title>Natural products discovery in diverse microorganisms through a two-stage MS feature dereplication strategy.</title>
        <authorList>
            <person name="Zhang R."/>
        </authorList>
    </citation>
    <scope>NUCLEOTIDE SEQUENCE [LARGE SCALE GENOMIC DNA]</scope>
    <source>
        <strain evidence="2 3">18930</strain>
    </source>
</reference>
<feature type="transmembrane region" description="Helical" evidence="1">
    <location>
        <begin position="165"/>
        <end position="184"/>
    </location>
</feature>
<feature type="transmembrane region" description="Helical" evidence="1">
    <location>
        <begin position="345"/>
        <end position="363"/>
    </location>
</feature>
<gene>
    <name evidence="2" type="ORF">WDS16_22670</name>
</gene>
<organism evidence="2 3">
    <name type="scientific">Rhodococcus sovatensis</name>
    <dbReference type="NCBI Taxonomy" id="1805840"/>
    <lineage>
        <taxon>Bacteria</taxon>
        <taxon>Bacillati</taxon>
        <taxon>Actinomycetota</taxon>
        <taxon>Actinomycetes</taxon>
        <taxon>Mycobacteriales</taxon>
        <taxon>Nocardiaceae</taxon>
        <taxon>Rhodococcus</taxon>
    </lineage>
</organism>
<feature type="transmembrane region" description="Helical" evidence="1">
    <location>
        <begin position="196"/>
        <end position="225"/>
    </location>
</feature>
<evidence type="ECO:0000313" key="2">
    <source>
        <dbReference type="EMBL" id="WXG67987.1"/>
    </source>
</evidence>
<feature type="transmembrane region" description="Helical" evidence="1">
    <location>
        <begin position="370"/>
        <end position="394"/>
    </location>
</feature>
<feature type="transmembrane region" description="Helical" evidence="1">
    <location>
        <begin position="245"/>
        <end position="265"/>
    </location>
</feature>
<proteinExistence type="predicted"/>
<feature type="transmembrane region" description="Helical" evidence="1">
    <location>
        <begin position="426"/>
        <end position="445"/>
    </location>
</feature>
<dbReference type="RefSeq" id="WP_338887903.1">
    <property type="nucleotide sequence ID" value="NZ_CP147846.1"/>
</dbReference>